<feature type="domain" description="Fumarylacetoacetase-like C-terminal" evidence="3">
    <location>
        <begin position="16"/>
        <end position="206"/>
    </location>
</feature>
<dbReference type="GO" id="GO:0046872">
    <property type="term" value="F:metal ion binding"/>
    <property type="evidence" value="ECO:0007669"/>
    <property type="project" value="UniProtKB-KW"/>
</dbReference>
<dbReference type="GO" id="GO:0019752">
    <property type="term" value="P:carboxylic acid metabolic process"/>
    <property type="evidence" value="ECO:0007669"/>
    <property type="project" value="UniProtKB-ARBA"/>
</dbReference>
<comment type="similarity">
    <text evidence="1">Belongs to the FAH family.</text>
</comment>
<dbReference type="GO" id="GO:0005739">
    <property type="term" value="C:mitochondrion"/>
    <property type="evidence" value="ECO:0007669"/>
    <property type="project" value="TreeGrafter"/>
</dbReference>
<proteinExistence type="inferred from homology"/>
<evidence type="ECO:0000313" key="4">
    <source>
        <dbReference type="EMBL" id="RKP13889.1"/>
    </source>
</evidence>
<keyword evidence="5" id="KW-1185">Reference proteome</keyword>
<dbReference type="SUPFAM" id="SSF56529">
    <property type="entry name" value="FAH"/>
    <property type="match status" value="1"/>
</dbReference>
<reference evidence="5" key="1">
    <citation type="journal article" date="2018" name="Nat. Microbiol.">
        <title>Leveraging single-cell genomics to expand the fungal tree of life.</title>
        <authorList>
            <person name="Ahrendt S.R."/>
            <person name="Quandt C.A."/>
            <person name="Ciobanu D."/>
            <person name="Clum A."/>
            <person name="Salamov A."/>
            <person name="Andreopoulos B."/>
            <person name="Cheng J.F."/>
            <person name="Woyke T."/>
            <person name="Pelin A."/>
            <person name="Henrissat B."/>
            <person name="Reynolds N.K."/>
            <person name="Benny G.L."/>
            <person name="Smith M.E."/>
            <person name="James T.Y."/>
            <person name="Grigoriev I.V."/>
        </authorList>
    </citation>
    <scope>NUCLEOTIDE SEQUENCE [LARGE SCALE GENOMIC DNA]</scope>
</reference>
<dbReference type="InterPro" id="IPR036663">
    <property type="entry name" value="Fumarylacetoacetase_C_sf"/>
</dbReference>
<dbReference type="FunFam" id="3.90.850.10:FF:000003">
    <property type="entry name" value="Fumarylacetoacetate hydrolase domain-containing 1"/>
    <property type="match status" value="1"/>
</dbReference>
<accession>A0A4V1IYA6</accession>
<keyword evidence="2" id="KW-0479">Metal-binding</keyword>
<dbReference type="Proteomes" id="UP000267251">
    <property type="component" value="Unassembled WGS sequence"/>
</dbReference>
<evidence type="ECO:0000256" key="2">
    <source>
        <dbReference type="ARBA" id="ARBA00022723"/>
    </source>
</evidence>
<evidence type="ECO:0000256" key="1">
    <source>
        <dbReference type="ARBA" id="ARBA00010211"/>
    </source>
</evidence>
<evidence type="ECO:0000313" key="5">
    <source>
        <dbReference type="Proteomes" id="UP000267251"/>
    </source>
</evidence>
<dbReference type="GO" id="GO:0018773">
    <property type="term" value="F:acetylpyruvate hydrolase activity"/>
    <property type="evidence" value="ECO:0007669"/>
    <property type="project" value="TreeGrafter"/>
</dbReference>
<protein>
    <recommendedName>
        <fullName evidence="3">Fumarylacetoacetase-like C-terminal domain-containing protein</fullName>
    </recommendedName>
</protein>
<dbReference type="Gene3D" id="3.90.850.10">
    <property type="entry name" value="Fumarylacetoacetase-like, C-terminal domain"/>
    <property type="match status" value="1"/>
</dbReference>
<dbReference type="EMBL" id="KZ987924">
    <property type="protein sequence ID" value="RKP13889.1"/>
    <property type="molecule type" value="Genomic_DNA"/>
</dbReference>
<dbReference type="InterPro" id="IPR011234">
    <property type="entry name" value="Fumarylacetoacetase-like_C"/>
</dbReference>
<evidence type="ECO:0000259" key="3">
    <source>
        <dbReference type="Pfam" id="PF01557"/>
    </source>
</evidence>
<dbReference type="PANTHER" id="PTHR11820">
    <property type="entry name" value="ACYLPYRUVASE"/>
    <property type="match status" value="1"/>
</dbReference>
<sequence length="222" mass="24223">MATKLPIASFSQWGRKIVAIGRNYSEHAKELGNAVPTAPFFFLKPPSSYLEANGTILLPKGAEVHHEVELGVVMGETAREVQAKDAMKYVAGYALGIDLTARNLQAQAKSKGLPWSAAKGYDTFTPIGTFLPASKVPVPEEVRLWLRVGQETRQDGWTRDMLFDIPQLIEHVSSIMTLERGDVLLTGTPKGVGPIQTGDTVTAGLEAKDGVSIEYSWEVKDR</sequence>
<gene>
    <name evidence="4" type="ORF">BJ684DRAFT_19657</name>
</gene>
<name>A0A4V1IYA6_9FUNG</name>
<dbReference type="AlphaFoldDB" id="A0A4V1IYA6"/>
<dbReference type="OrthoDB" id="74910at2759"/>
<dbReference type="PANTHER" id="PTHR11820:SF7">
    <property type="entry name" value="ACYLPYRUVASE FAHD1, MITOCHONDRIAL"/>
    <property type="match status" value="1"/>
</dbReference>
<dbReference type="Pfam" id="PF01557">
    <property type="entry name" value="FAA_hydrolase"/>
    <property type="match status" value="1"/>
</dbReference>
<organism evidence="4 5">
    <name type="scientific">Piptocephalis cylindrospora</name>
    <dbReference type="NCBI Taxonomy" id="1907219"/>
    <lineage>
        <taxon>Eukaryota</taxon>
        <taxon>Fungi</taxon>
        <taxon>Fungi incertae sedis</taxon>
        <taxon>Zoopagomycota</taxon>
        <taxon>Zoopagomycotina</taxon>
        <taxon>Zoopagomycetes</taxon>
        <taxon>Zoopagales</taxon>
        <taxon>Piptocephalidaceae</taxon>
        <taxon>Piptocephalis</taxon>
    </lineage>
</organism>